<gene>
    <name evidence="9" type="ORF">ACFO3Q_03405</name>
</gene>
<comment type="similarity">
    <text evidence="2 6">Belongs to the FKBP-type PPIase family.</text>
</comment>
<evidence type="ECO:0000256" key="5">
    <source>
        <dbReference type="PROSITE-ProRule" id="PRU00277"/>
    </source>
</evidence>
<organism evidence="9 10">
    <name type="scientific">Coralloluteibacterium thermophilum</name>
    <dbReference type="NCBI Taxonomy" id="2707049"/>
    <lineage>
        <taxon>Bacteria</taxon>
        <taxon>Pseudomonadati</taxon>
        <taxon>Pseudomonadota</taxon>
        <taxon>Gammaproteobacteria</taxon>
        <taxon>Lysobacterales</taxon>
        <taxon>Lysobacteraceae</taxon>
        <taxon>Coralloluteibacterium</taxon>
    </lineage>
</organism>
<evidence type="ECO:0000256" key="6">
    <source>
        <dbReference type="RuleBase" id="RU003915"/>
    </source>
</evidence>
<dbReference type="InterPro" id="IPR046357">
    <property type="entry name" value="PPIase_dom_sf"/>
</dbReference>
<proteinExistence type="inferred from homology"/>
<evidence type="ECO:0000256" key="3">
    <source>
        <dbReference type="ARBA" id="ARBA00023110"/>
    </source>
</evidence>
<evidence type="ECO:0000256" key="1">
    <source>
        <dbReference type="ARBA" id="ARBA00000971"/>
    </source>
</evidence>
<reference evidence="10" key="1">
    <citation type="journal article" date="2019" name="Int. J. Syst. Evol. Microbiol.">
        <title>The Global Catalogue of Microorganisms (GCM) 10K type strain sequencing project: providing services to taxonomists for standard genome sequencing and annotation.</title>
        <authorList>
            <consortium name="The Broad Institute Genomics Platform"/>
            <consortium name="The Broad Institute Genome Sequencing Center for Infectious Disease"/>
            <person name="Wu L."/>
            <person name="Ma J."/>
        </authorList>
    </citation>
    <scope>NUCLEOTIDE SEQUENCE [LARGE SCALE GENOMIC DNA]</scope>
    <source>
        <strain evidence="10">CGMCC 1.13574</strain>
    </source>
</reference>
<evidence type="ECO:0000313" key="10">
    <source>
        <dbReference type="Proteomes" id="UP001595892"/>
    </source>
</evidence>
<protein>
    <recommendedName>
        <fullName evidence="6">Peptidyl-prolyl cis-trans isomerase</fullName>
        <ecNumber evidence="6">5.2.1.8</ecNumber>
    </recommendedName>
</protein>
<dbReference type="InterPro" id="IPR001179">
    <property type="entry name" value="PPIase_FKBP_dom"/>
</dbReference>
<keyword evidence="3 5" id="KW-0697">Rotamase</keyword>
<dbReference type="EMBL" id="JBHSGG010000005">
    <property type="protein sequence ID" value="MFC4727214.1"/>
    <property type="molecule type" value="Genomic_DNA"/>
</dbReference>
<dbReference type="SUPFAM" id="SSF54534">
    <property type="entry name" value="FKBP-like"/>
    <property type="match status" value="1"/>
</dbReference>
<accession>A0ABV9NI36</accession>
<name>A0ABV9NI36_9GAMM</name>
<keyword evidence="4 5" id="KW-0413">Isomerase</keyword>
<dbReference type="InterPro" id="IPR000774">
    <property type="entry name" value="PPIase_FKBP_N"/>
</dbReference>
<dbReference type="Proteomes" id="UP001595892">
    <property type="component" value="Unassembled WGS sequence"/>
</dbReference>
<dbReference type="Gene3D" id="3.10.50.40">
    <property type="match status" value="1"/>
</dbReference>
<dbReference type="Pfam" id="PF00254">
    <property type="entry name" value="FKBP_C"/>
    <property type="match status" value="1"/>
</dbReference>
<dbReference type="EC" id="5.2.1.8" evidence="6"/>
<keyword evidence="7" id="KW-0732">Signal</keyword>
<dbReference type="RefSeq" id="WP_377003232.1">
    <property type="nucleotide sequence ID" value="NZ_JBHSGG010000005.1"/>
</dbReference>
<evidence type="ECO:0000313" key="9">
    <source>
        <dbReference type="EMBL" id="MFC4727214.1"/>
    </source>
</evidence>
<comment type="catalytic activity">
    <reaction evidence="1 5 6">
        <text>[protein]-peptidylproline (omega=180) = [protein]-peptidylproline (omega=0)</text>
        <dbReference type="Rhea" id="RHEA:16237"/>
        <dbReference type="Rhea" id="RHEA-COMP:10747"/>
        <dbReference type="Rhea" id="RHEA-COMP:10748"/>
        <dbReference type="ChEBI" id="CHEBI:83833"/>
        <dbReference type="ChEBI" id="CHEBI:83834"/>
        <dbReference type="EC" id="5.2.1.8"/>
    </reaction>
</comment>
<evidence type="ECO:0000259" key="8">
    <source>
        <dbReference type="PROSITE" id="PS50059"/>
    </source>
</evidence>
<feature type="signal peptide" evidence="7">
    <location>
        <begin position="1"/>
        <end position="21"/>
    </location>
</feature>
<dbReference type="PANTHER" id="PTHR43811">
    <property type="entry name" value="FKBP-TYPE PEPTIDYL-PROLYL CIS-TRANS ISOMERASE FKPA"/>
    <property type="match status" value="1"/>
</dbReference>
<dbReference type="PANTHER" id="PTHR43811:SF23">
    <property type="entry name" value="FKBP-TYPE 22 KDA PEPTIDYL-PROLYL CIS-TRANS ISOMERASE"/>
    <property type="match status" value="1"/>
</dbReference>
<sequence>MKLRLLAASVAAIALSGAALAQNQQPAQAAQQAPAPVPVDRNALSYAIGYDLGRSLADSGEQVDIAQVVRAVQDGFAKQDPSVQPQQMAQQLEGMQRRMFERARAAFEAASRENKTRSDQFLASNRAQAGVTTLPSGVQYREVERGSGAKPTATSNVNVQLSAKLAATGEEFIPQREATLNVGQAPLAGLREVLPLMSTGARWEVVLPPDQAYGDTPQSPIGPNQAVTLDVKLVGIQ</sequence>
<dbReference type="InterPro" id="IPR036944">
    <property type="entry name" value="PPIase_FKBP_N_sf"/>
</dbReference>
<dbReference type="GO" id="GO:0016853">
    <property type="term" value="F:isomerase activity"/>
    <property type="evidence" value="ECO:0007669"/>
    <property type="project" value="UniProtKB-KW"/>
</dbReference>
<feature type="chain" id="PRO_5047225158" description="Peptidyl-prolyl cis-trans isomerase" evidence="7">
    <location>
        <begin position="22"/>
        <end position="237"/>
    </location>
</feature>
<evidence type="ECO:0000256" key="2">
    <source>
        <dbReference type="ARBA" id="ARBA00006577"/>
    </source>
</evidence>
<feature type="domain" description="PPIase FKBP-type" evidence="8">
    <location>
        <begin position="154"/>
        <end position="237"/>
    </location>
</feature>
<evidence type="ECO:0000256" key="4">
    <source>
        <dbReference type="ARBA" id="ARBA00023235"/>
    </source>
</evidence>
<dbReference type="PROSITE" id="PS50059">
    <property type="entry name" value="FKBP_PPIASE"/>
    <property type="match status" value="1"/>
</dbReference>
<comment type="caution">
    <text evidence="9">The sequence shown here is derived from an EMBL/GenBank/DDBJ whole genome shotgun (WGS) entry which is preliminary data.</text>
</comment>
<keyword evidence="10" id="KW-1185">Reference proteome</keyword>
<dbReference type="Gene3D" id="1.10.287.460">
    <property type="entry name" value="Peptidyl-prolyl cis-trans isomerase, FKBP-type, N-terminal domain"/>
    <property type="match status" value="1"/>
</dbReference>
<evidence type="ECO:0000256" key="7">
    <source>
        <dbReference type="SAM" id="SignalP"/>
    </source>
</evidence>
<dbReference type="Pfam" id="PF01346">
    <property type="entry name" value="FKBP_N"/>
    <property type="match status" value="1"/>
</dbReference>